<organism evidence="1 2">
    <name type="scientific">Cellulophaga fucicola</name>
    <dbReference type="NCBI Taxonomy" id="76595"/>
    <lineage>
        <taxon>Bacteria</taxon>
        <taxon>Pseudomonadati</taxon>
        <taxon>Bacteroidota</taxon>
        <taxon>Flavobacteriia</taxon>
        <taxon>Flavobacteriales</taxon>
        <taxon>Flavobacteriaceae</taxon>
        <taxon>Cellulophaga</taxon>
    </lineage>
</organism>
<dbReference type="OrthoDB" id="1444004at2"/>
<evidence type="ECO:0000313" key="1">
    <source>
        <dbReference type="EMBL" id="SFW41991.1"/>
    </source>
</evidence>
<accession>A0A1K1P328</accession>
<protein>
    <submittedName>
        <fullName evidence="1">Uncharacterized protein</fullName>
    </submittedName>
</protein>
<gene>
    <name evidence="1" type="ORF">SAMN05660313_01575</name>
</gene>
<evidence type="ECO:0000313" key="2">
    <source>
        <dbReference type="Proteomes" id="UP000183257"/>
    </source>
</evidence>
<dbReference type="STRING" id="76595.SAMN05660313_01575"/>
<proteinExistence type="predicted"/>
<dbReference type="RefSeq" id="WP_072303236.1">
    <property type="nucleotide sequence ID" value="NZ_FPIY01000002.1"/>
</dbReference>
<keyword evidence="2" id="KW-1185">Reference proteome</keyword>
<dbReference type="AlphaFoldDB" id="A0A1K1P328"/>
<sequence>MRKIAILVLLVLNLGCAKHKVKLPKASEITVKYRVLDEEISPNNVNCANKVVPYLQMKDHDCSFKIEEFEFDIERKYVLNKNGSLKEYWRYLAEGPLTYSMQQLNGDLKFKSFEELSNFNIKIAEDRTAIVDNNTIFKIERIFEKEKLILIEKGSKNILGGRRILYAYE</sequence>
<dbReference type="EMBL" id="FPIY01000002">
    <property type="protein sequence ID" value="SFW41991.1"/>
    <property type="molecule type" value="Genomic_DNA"/>
</dbReference>
<dbReference type="Proteomes" id="UP000183257">
    <property type="component" value="Unassembled WGS sequence"/>
</dbReference>
<name>A0A1K1P328_9FLAO</name>
<reference evidence="2" key="1">
    <citation type="submission" date="2016-11" db="EMBL/GenBank/DDBJ databases">
        <authorList>
            <person name="Varghese N."/>
            <person name="Submissions S."/>
        </authorList>
    </citation>
    <scope>NUCLEOTIDE SEQUENCE [LARGE SCALE GENOMIC DNA]</scope>
    <source>
        <strain evidence="2">DSM 24786</strain>
    </source>
</reference>